<dbReference type="AlphaFoldDB" id="A0A835YZI8"/>
<dbReference type="PANTHER" id="PTHR30060:SF0">
    <property type="entry name" value="COILED-COIL PROTEIN (DUF2040)-RELATED"/>
    <property type="match status" value="1"/>
</dbReference>
<evidence type="ECO:0000256" key="2">
    <source>
        <dbReference type="ARBA" id="ARBA00023054"/>
    </source>
</evidence>
<sequence>MKRYGLLGNAKTLKAQSVAAKTAKAPRKAPARGPAVAAFGDDSDSDGGAGAEDPTSRAAVNRRLAAEQAERARRMEKVAVQAVMDDPSVFDYDGVYDEVSKGRDDKAAAAAAARGNDKTKRLQPRYIGNLLEQAKLRTVEQDRVYDRKLAKEREEGDKEFGAAEMKFVTSAYKAKLMEQKKWEVAQEREAEREAQAEADMKRGGGMTAFYSNLLTKNIAMGGDVANATSAFTAGSRRHAAAAAFKVKAD</sequence>
<dbReference type="EMBL" id="JAFCMP010000172">
    <property type="protein sequence ID" value="KAG5184246.1"/>
    <property type="molecule type" value="Genomic_DNA"/>
</dbReference>
<gene>
    <name evidence="5" type="ORF">JKP88DRAFT_143397</name>
</gene>
<keyword evidence="2" id="KW-0175">Coiled coil</keyword>
<comment type="similarity">
    <text evidence="1">Belongs to the NSRP1 family.</text>
</comment>
<feature type="compositionally biased region" description="Low complexity" evidence="3">
    <location>
        <begin position="31"/>
        <end position="40"/>
    </location>
</feature>
<dbReference type="PANTHER" id="PTHR30060">
    <property type="entry name" value="INNER MEMBRANE PROTEIN"/>
    <property type="match status" value="1"/>
</dbReference>
<feature type="non-terminal residue" evidence="5">
    <location>
        <position position="249"/>
    </location>
</feature>
<proteinExistence type="inferred from homology"/>
<feature type="region of interest" description="Disordered" evidence="3">
    <location>
        <begin position="15"/>
        <end position="65"/>
    </location>
</feature>
<keyword evidence="6" id="KW-1185">Reference proteome</keyword>
<dbReference type="OrthoDB" id="446635at2759"/>
<name>A0A835YZI8_9STRA</name>
<dbReference type="InterPro" id="IPR018612">
    <property type="entry name" value="NSRP1_N"/>
</dbReference>
<evidence type="ECO:0000259" key="4">
    <source>
        <dbReference type="Pfam" id="PF09745"/>
    </source>
</evidence>
<reference evidence="5" key="1">
    <citation type="submission" date="2021-02" db="EMBL/GenBank/DDBJ databases">
        <title>First Annotated Genome of the Yellow-green Alga Tribonema minus.</title>
        <authorList>
            <person name="Mahan K.M."/>
        </authorList>
    </citation>
    <scope>NUCLEOTIDE SEQUENCE</scope>
    <source>
        <strain evidence="5">UTEX B ZZ1240</strain>
    </source>
</reference>
<dbReference type="GO" id="GO:0000381">
    <property type="term" value="P:regulation of alternative mRNA splicing, via spliceosome"/>
    <property type="evidence" value="ECO:0007669"/>
    <property type="project" value="InterPro"/>
</dbReference>
<dbReference type="Proteomes" id="UP000664859">
    <property type="component" value="Unassembled WGS sequence"/>
</dbReference>
<evidence type="ECO:0000313" key="5">
    <source>
        <dbReference type="EMBL" id="KAG5184246.1"/>
    </source>
</evidence>
<organism evidence="5 6">
    <name type="scientific">Tribonema minus</name>
    <dbReference type="NCBI Taxonomy" id="303371"/>
    <lineage>
        <taxon>Eukaryota</taxon>
        <taxon>Sar</taxon>
        <taxon>Stramenopiles</taxon>
        <taxon>Ochrophyta</taxon>
        <taxon>PX clade</taxon>
        <taxon>Xanthophyceae</taxon>
        <taxon>Tribonematales</taxon>
        <taxon>Tribonemataceae</taxon>
        <taxon>Tribonema</taxon>
    </lineage>
</organism>
<dbReference type="Pfam" id="PF09745">
    <property type="entry name" value="NSRP1_N"/>
    <property type="match status" value="1"/>
</dbReference>
<evidence type="ECO:0000313" key="6">
    <source>
        <dbReference type="Proteomes" id="UP000664859"/>
    </source>
</evidence>
<evidence type="ECO:0000256" key="3">
    <source>
        <dbReference type="SAM" id="MobiDB-lite"/>
    </source>
</evidence>
<feature type="domain" description="Nuclear speckle splicing regulatory protein 1 N-terminal" evidence="4">
    <location>
        <begin position="76"/>
        <end position="198"/>
    </location>
</feature>
<accession>A0A835YZI8</accession>
<evidence type="ECO:0000256" key="1">
    <source>
        <dbReference type="ARBA" id="ARBA00010126"/>
    </source>
</evidence>
<comment type="caution">
    <text evidence="5">The sequence shown here is derived from an EMBL/GenBank/DDBJ whole genome shotgun (WGS) entry which is preliminary data.</text>
</comment>
<protein>
    <submittedName>
        <fullName evidence="5">Coiled-coil domain-containing protein 55-domain containing protein</fullName>
    </submittedName>
</protein>